<dbReference type="InterPro" id="IPR052492">
    <property type="entry name" value="Tubulin-tyrosine_ligase"/>
</dbReference>
<feature type="non-terminal residue" evidence="15">
    <location>
        <position position="199"/>
    </location>
</feature>
<dbReference type="PANTHER" id="PTHR46570:SF1">
    <property type="entry name" value="TUBULIN--TYROSINE LIGASE"/>
    <property type="match status" value="1"/>
</dbReference>
<comment type="cofactor">
    <cofactor evidence="1">
        <name>Mg(2+)</name>
        <dbReference type="ChEBI" id="CHEBI:18420"/>
    </cofactor>
</comment>
<evidence type="ECO:0000256" key="11">
    <source>
        <dbReference type="ARBA" id="ARBA00038960"/>
    </source>
</evidence>
<protein>
    <recommendedName>
        <fullName evidence="12">Tubulin--tyrosine ligase</fullName>
        <ecNumber evidence="11">6.3.2.25</ecNumber>
    </recommendedName>
</protein>
<evidence type="ECO:0000256" key="13">
    <source>
        <dbReference type="ARBA" id="ARBA00047950"/>
    </source>
</evidence>
<organism evidence="15 16">
    <name type="scientific">Cymbomonas tetramitiformis</name>
    <dbReference type="NCBI Taxonomy" id="36881"/>
    <lineage>
        <taxon>Eukaryota</taxon>
        <taxon>Viridiplantae</taxon>
        <taxon>Chlorophyta</taxon>
        <taxon>Pyramimonadophyceae</taxon>
        <taxon>Pyramimonadales</taxon>
        <taxon>Pyramimonadaceae</taxon>
        <taxon>Cymbomonas</taxon>
    </lineage>
</organism>
<comment type="caution">
    <text evidence="15">The sequence shown here is derived from an EMBL/GenBank/DDBJ whole genome shotgun (WGS) entry which is preliminary data.</text>
</comment>
<keyword evidence="6" id="KW-0547">Nucleotide-binding</keyword>
<evidence type="ECO:0000256" key="5">
    <source>
        <dbReference type="ARBA" id="ARBA00022598"/>
    </source>
</evidence>
<keyword evidence="9" id="KW-0630">Potassium</keyword>
<evidence type="ECO:0000256" key="7">
    <source>
        <dbReference type="ARBA" id="ARBA00022840"/>
    </source>
</evidence>
<evidence type="ECO:0000256" key="12">
    <source>
        <dbReference type="ARBA" id="ARBA00041021"/>
    </source>
</evidence>
<keyword evidence="5" id="KW-0436">Ligase</keyword>
<comment type="function">
    <text evidence="10">Catalyzes the post-translational addition of a tyrosine to the C-terminal end of detyrosinated alpha-tubulin.</text>
</comment>
<evidence type="ECO:0000256" key="9">
    <source>
        <dbReference type="ARBA" id="ARBA00022958"/>
    </source>
</evidence>
<evidence type="ECO:0000313" key="16">
    <source>
        <dbReference type="Proteomes" id="UP001190700"/>
    </source>
</evidence>
<evidence type="ECO:0000256" key="2">
    <source>
        <dbReference type="ARBA" id="ARBA00001958"/>
    </source>
</evidence>
<comment type="cofactor">
    <cofactor evidence="2">
        <name>K(+)</name>
        <dbReference type="ChEBI" id="CHEBI:29103"/>
    </cofactor>
</comment>
<evidence type="ECO:0000256" key="14">
    <source>
        <dbReference type="SAM" id="MobiDB-lite"/>
    </source>
</evidence>
<dbReference type="Pfam" id="PF03133">
    <property type="entry name" value="TTL"/>
    <property type="match status" value="1"/>
</dbReference>
<dbReference type="PANTHER" id="PTHR46570">
    <property type="entry name" value="TUBULIN--TYROSINE LIGASE"/>
    <property type="match status" value="1"/>
</dbReference>
<comment type="catalytic activity">
    <reaction evidence="13">
        <text>C-terminal L-alpha-aminoacyl-L-glutamyl-L-glutamyl-[tubulin] + L-tyrosine + ATP = C-terminal L-alpha-aminoacyl-L-glutamyl-L-glutamyl-L-tyrosyl-[tubulin] + ADP + phosphate + H(+)</text>
        <dbReference type="Rhea" id="RHEA:17605"/>
        <dbReference type="Rhea" id="RHEA-COMP:16434"/>
        <dbReference type="Rhea" id="RHEA-COMP:16435"/>
        <dbReference type="ChEBI" id="CHEBI:15378"/>
        <dbReference type="ChEBI" id="CHEBI:30616"/>
        <dbReference type="ChEBI" id="CHEBI:43474"/>
        <dbReference type="ChEBI" id="CHEBI:58315"/>
        <dbReference type="ChEBI" id="CHEBI:149554"/>
        <dbReference type="ChEBI" id="CHEBI:149555"/>
        <dbReference type="ChEBI" id="CHEBI:456216"/>
        <dbReference type="EC" id="6.3.2.25"/>
    </reaction>
</comment>
<dbReference type="Gene3D" id="3.40.50.11480">
    <property type="match status" value="1"/>
</dbReference>
<dbReference type="Proteomes" id="UP001190700">
    <property type="component" value="Unassembled WGS sequence"/>
</dbReference>
<name>A0AAE0KR65_9CHLO</name>
<dbReference type="AlphaFoldDB" id="A0AAE0KR65"/>
<accession>A0AAE0KR65</accession>
<comment type="subunit">
    <text evidence="4">Monomer.</text>
</comment>
<dbReference type="GO" id="GO:0000226">
    <property type="term" value="P:microtubule cytoskeleton organization"/>
    <property type="evidence" value="ECO:0007669"/>
    <property type="project" value="TreeGrafter"/>
</dbReference>
<evidence type="ECO:0000313" key="15">
    <source>
        <dbReference type="EMBL" id="KAK3257479.1"/>
    </source>
</evidence>
<reference evidence="15 16" key="1">
    <citation type="journal article" date="2015" name="Genome Biol. Evol.">
        <title>Comparative Genomics of a Bacterivorous Green Alga Reveals Evolutionary Causalities and Consequences of Phago-Mixotrophic Mode of Nutrition.</title>
        <authorList>
            <person name="Burns J.A."/>
            <person name="Paasch A."/>
            <person name="Narechania A."/>
            <person name="Kim E."/>
        </authorList>
    </citation>
    <scope>NUCLEOTIDE SEQUENCE [LARGE SCALE GENOMIC DNA]</scope>
    <source>
        <strain evidence="15 16">PLY_AMNH</strain>
    </source>
</reference>
<evidence type="ECO:0000256" key="10">
    <source>
        <dbReference type="ARBA" id="ARBA00037791"/>
    </source>
</evidence>
<feature type="region of interest" description="Disordered" evidence="14">
    <location>
        <begin position="162"/>
        <end position="199"/>
    </location>
</feature>
<dbReference type="EMBL" id="LGRX02020459">
    <property type="protein sequence ID" value="KAK3257479.1"/>
    <property type="molecule type" value="Genomic_DNA"/>
</dbReference>
<evidence type="ECO:0000256" key="3">
    <source>
        <dbReference type="ARBA" id="ARBA00006820"/>
    </source>
</evidence>
<dbReference type="GO" id="GO:0005524">
    <property type="term" value="F:ATP binding"/>
    <property type="evidence" value="ECO:0007669"/>
    <property type="project" value="UniProtKB-KW"/>
</dbReference>
<keyword evidence="7" id="KW-0067">ATP-binding</keyword>
<keyword evidence="16" id="KW-1185">Reference proteome</keyword>
<sequence length="199" mass="22633">MENVAPRYYLFKTQSTVYAAIEDVLRKRSAWARTSSESDFYMLLGERWEIPYTRLGSRFRQVVNHYRGSKAITIKALMVQQLRRYFADPVVNLDLSTIIPQTFLIVPGGSHADERENIPEVDTELWICKPTAGAHGKGIRVLRGAAEAVRFIDTNRALPAAERAQDGVQDAVAKKGPPRQPMPRRQSLRPKQEPSWLVQ</sequence>
<dbReference type="GO" id="GO:0004835">
    <property type="term" value="F:tubulin-tyrosine ligase activity"/>
    <property type="evidence" value="ECO:0007669"/>
    <property type="project" value="UniProtKB-EC"/>
</dbReference>
<gene>
    <name evidence="15" type="ORF">CYMTET_33435</name>
</gene>
<keyword evidence="8" id="KW-0460">Magnesium</keyword>
<dbReference type="InterPro" id="IPR013815">
    <property type="entry name" value="ATP_grasp_subdomain_1"/>
</dbReference>
<proteinExistence type="inferred from homology"/>
<dbReference type="InterPro" id="IPR004344">
    <property type="entry name" value="TTL/TTLL_fam"/>
</dbReference>
<dbReference type="GO" id="GO:0005876">
    <property type="term" value="C:spindle microtubule"/>
    <property type="evidence" value="ECO:0007669"/>
    <property type="project" value="TreeGrafter"/>
</dbReference>
<evidence type="ECO:0000256" key="4">
    <source>
        <dbReference type="ARBA" id="ARBA00011245"/>
    </source>
</evidence>
<evidence type="ECO:0000256" key="1">
    <source>
        <dbReference type="ARBA" id="ARBA00001946"/>
    </source>
</evidence>
<comment type="similarity">
    <text evidence="3">Belongs to the tubulin--tyrosine ligase family.</text>
</comment>
<evidence type="ECO:0000256" key="8">
    <source>
        <dbReference type="ARBA" id="ARBA00022842"/>
    </source>
</evidence>
<dbReference type="EC" id="6.3.2.25" evidence="11"/>
<evidence type="ECO:0000256" key="6">
    <source>
        <dbReference type="ARBA" id="ARBA00022741"/>
    </source>
</evidence>
<dbReference type="Gene3D" id="3.30.1490.20">
    <property type="entry name" value="ATP-grasp fold, A domain"/>
    <property type="match status" value="1"/>
</dbReference>